<sequence length="405" mass="43587">MKNKNMFKVLATASILAMATMPIMTSAQVATPVAINNEPGIIVNKMKSLAGTMGQITEFVNDRTGKFITVTGHGLAPSDQSEIILSITKDTKIIDSKGNRVPLKSIIDEQKVVKAFYSANITKSLPARGIALTLVVQDQSFTAIDGTVTDVLEDGIMVEGLDIYSSYENNVLLRFADNAQIIDQNGQAIKASEIQKGMIVRAFYGPAVTMSLPPQATTNYVVVNTTIEDPIKETKPGTDGVITNIADHKITVMGNPTENGGVNYVILTVDENTQIISQDGSSLDIEDLKEDIQVTATYGEMMLAIFPAQTHADKIVIKETKSHKVEGTIVASDRISDGQVYVNVGSDESTTNDVVLNISEDTKVVSMDGGETELKAGMIIKAYHSPQMTRSLPGITNAEIVVIMN</sequence>
<feature type="signal peptide" evidence="1">
    <location>
        <begin position="1"/>
        <end position="29"/>
    </location>
</feature>
<reference evidence="2 3" key="1">
    <citation type="submission" date="2016-02" db="EMBL/GenBank/DDBJ databases">
        <title>Paenibacillus sp. LPB0068, isolated from Crassostrea gigas.</title>
        <authorList>
            <person name="Shin S.-K."/>
            <person name="Yi H."/>
        </authorList>
    </citation>
    <scope>NUCLEOTIDE SEQUENCE [LARGE SCALE GENOMIC DNA]</scope>
    <source>
        <strain evidence="2 3">LPB0068</strain>
    </source>
</reference>
<dbReference type="OrthoDB" id="2029085at2"/>
<protein>
    <submittedName>
        <fullName evidence="2">Peptidase</fullName>
    </submittedName>
</protein>
<organism evidence="2 3">
    <name type="scientific">Paenibacillus crassostreae</name>
    <dbReference type="NCBI Taxonomy" id="1763538"/>
    <lineage>
        <taxon>Bacteria</taxon>
        <taxon>Bacillati</taxon>
        <taxon>Bacillota</taxon>
        <taxon>Bacilli</taxon>
        <taxon>Bacillales</taxon>
        <taxon>Paenibacillaceae</taxon>
        <taxon>Paenibacillus</taxon>
    </lineage>
</organism>
<keyword evidence="3" id="KW-1185">Reference proteome</keyword>
<dbReference type="RefSeq" id="WP_068655302.1">
    <property type="nucleotide sequence ID" value="NZ_CP017770.1"/>
</dbReference>
<gene>
    <name evidence="2" type="ORF">PNBC_03690</name>
</gene>
<keyword evidence="1" id="KW-0732">Signal</keyword>
<dbReference type="AlphaFoldDB" id="A0A167FG23"/>
<evidence type="ECO:0000256" key="1">
    <source>
        <dbReference type="SAM" id="SignalP"/>
    </source>
</evidence>
<comment type="caution">
    <text evidence="2">The sequence shown here is derived from an EMBL/GenBank/DDBJ whole genome shotgun (WGS) entry which is preliminary data.</text>
</comment>
<name>A0A167FG23_9BACL</name>
<feature type="chain" id="PRO_5007886354" evidence="1">
    <location>
        <begin position="30"/>
        <end position="405"/>
    </location>
</feature>
<dbReference type="EMBL" id="LSFN01000005">
    <property type="protein sequence ID" value="OAB76522.1"/>
    <property type="molecule type" value="Genomic_DNA"/>
</dbReference>
<proteinExistence type="predicted"/>
<dbReference type="Proteomes" id="UP000077134">
    <property type="component" value="Unassembled WGS sequence"/>
</dbReference>
<dbReference type="KEGG" id="pcx:LPB68_21050"/>
<evidence type="ECO:0000313" key="3">
    <source>
        <dbReference type="Proteomes" id="UP000077134"/>
    </source>
</evidence>
<accession>A0A167FG23</accession>
<evidence type="ECO:0000313" key="2">
    <source>
        <dbReference type="EMBL" id="OAB76522.1"/>
    </source>
</evidence>
<dbReference type="STRING" id="1763538.LPB68_21050"/>